<dbReference type="EMBL" id="JAAMPI010001322">
    <property type="protein sequence ID" value="KAF4625673.1"/>
    <property type="molecule type" value="Genomic_DNA"/>
</dbReference>
<feature type="compositionally biased region" description="Basic residues" evidence="3">
    <location>
        <begin position="30"/>
        <end position="42"/>
    </location>
</feature>
<accession>A0A8H4R9Z6</accession>
<evidence type="ECO:0000313" key="7">
    <source>
        <dbReference type="Proteomes" id="UP000566819"/>
    </source>
</evidence>
<dbReference type="CDD" id="cd01449">
    <property type="entry name" value="TST_Repeat_2"/>
    <property type="match status" value="1"/>
</dbReference>
<reference evidence="6 7" key="1">
    <citation type="submission" date="2020-03" db="EMBL/GenBank/DDBJ databases">
        <title>Draft Genome Sequence of Cudoniella acicularis.</title>
        <authorList>
            <person name="Buettner E."/>
            <person name="Kellner H."/>
        </authorList>
    </citation>
    <scope>NUCLEOTIDE SEQUENCE [LARGE SCALE GENOMIC DNA]</scope>
    <source>
        <strain evidence="6 7">DSM 108380</strain>
    </source>
</reference>
<dbReference type="InterPro" id="IPR045078">
    <property type="entry name" value="TST/MPST-like"/>
</dbReference>
<dbReference type="PROSITE" id="PS50206">
    <property type="entry name" value="RHODANESE_3"/>
    <property type="match status" value="2"/>
</dbReference>
<keyword evidence="4" id="KW-0812">Transmembrane</keyword>
<keyword evidence="2" id="KW-0677">Repeat</keyword>
<dbReference type="PANTHER" id="PTHR11364">
    <property type="entry name" value="THIOSULFATE SULFERTANSFERASE"/>
    <property type="match status" value="1"/>
</dbReference>
<dbReference type="CDD" id="cd01448">
    <property type="entry name" value="TST_Repeat_1"/>
    <property type="match status" value="1"/>
</dbReference>
<keyword evidence="4" id="KW-1133">Transmembrane helix</keyword>
<evidence type="ECO:0000256" key="3">
    <source>
        <dbReference type="SAM" id="MobiDB-lite"/>
    </source>
</evidence>
<feature type="domain" description="Rhodanese" evidence="5">
    <location>
        <begin position="724"/>
        <end position="842"/>
    </location>
</feature>
<dbReference type="OrthoDB" id="270167at2759"/>
<dbReference type="InterPro" id="IPR021514">
    <property type="entry name" value="DUF3176"/>
</dbReference>
<organism evidence="6 7">
    <name type="scientific">Cudoniella acicularis</name>
    <dbReference type="NCBI Taxonomy" id="354080"/>
    <lineage>
        <taxon>Eukaryota</taxon>
        <taxon>Fungi</taxon>
        <taxon>Dikarya</taxon>
        <taxon>Ascomycota</taxon>
        <taxon>Pezizomycotina</taxon>
        <taxon>Leotiomycetes</taxon>
        <taxon>Helotiales</taxon>
        <taxon>Tricladiaceae</taxon>
        <taxon>Cudoniella</taxon>
    </lineage>
</organism>
<dbReference type="SMART" id="SM00450">
    <property type="entry name" value="RHOD"/>
    <property type="match status" value="2"/>
</dbReference>
<proteinExistence type="predicted"/>
<dbReference type="FunFam" id="3.40.250.10:FF:000033">
    <property type="entry name" value="Thiosulfate sulfurtransferase TUM1"/>
    <property type="match status" value="1"/>
</dbReference>
<dbReference type="Pfam" id="PF00581">
    <property type="entry name" value="Rhodanese"/>
    <property type="match status" value="1"/>
</dbReference>
<comment type="caution">
    <text evidence="6">The sequence shown here is derived from an EMBL/GenBank/DDBJ whole genome shotgun (WGS) entry which is preliminary data.</text>
</comment>
<keyword evidence="4" id="KW-0472">Membrane</keyword>
<evidence type="ECO:0000259" key="5">
    <source>
        <dbReference type="PROSITE" id="PS50206"/>
    </source>
</evidence>
<dbReference type="InterPro" id="IPR036873">
    <property type="entry name" value="Rhodanese-like_dom_sf"/>
</dbReference>
<dbReference type="Pfam" id="PF11374">
    <property type="entry name" value="DUF3176"/>
    <property type="match status" value="1"/>
</dbReference>
<evidence type="ECO:0000256" key="2">
    <source>
        <dbReference type="ARBA" id="ARBA00022737"/>
    </source>
</evidence>
<sequence length="848" mass="92851">MDEARTPNHTTQYIVSTSSSTLNPEIQPKSKSKSKSKSKPKSKSSWPCFRPGNDWWLWELLSCLLSFLSAAAITITLKIYDDQPLPNWPYSNTLNSFLELLTMPSKAGLMIPITEALSQLKWIWFKEQERPLIDFETFDQASRGPIGGLKLLGLKGKPGLLDLPMKQAIETGIYNAVNESVLASTPMCSTGNCTWPAYSTLSICSSVADVSSLLTLTPLPGNMSADTGAVTNYNVTPPKGAYLLAGQFVLNITTPPDIVDGWSVPESNHTLAFSNEPFIENTTISNAFVIYRKNLNTPDKTFGAMEVLLRWCVNTYNTTVVAGDAASKIIANSTNVPTANGKSLIWQNFTSESDNGTISSSMTNYTRYGQLVLNPKEGNDNYTVDSAANYALITYLYSIFEGTYIMGFGSTYSTDTAMSLSGVLWGQPYTANLTGGLTDQEQDAMQLDGVRNATQNIATTNSTLTALTEGMGGSIVGSEIIEWDTSGCASASKAPRSEFEVDDHAMAAATLLVRGARSPLQSLHRAQLPSAFFRMTSKTGRRSFSSYLVTPAELKEALKKNSPSKISTAPRTVPVCASWFLPNDGRNGLETFRKKRIPNSRFFDLDKVIDKHSPYPHMLPSASTFAKAMSGLGIKRDDTVVVYDSQELGIFSAPRVGWTMKAFGHDQVHILNNFKLWVEEGFPTESGEFWDVDTCSYPIPEFDASKVVEFEEMRELAKEYNKEGAEAVQILDARSQGRWSGKDPEPRPGLSSGHMPGSISVPLSELLDPVNKTFLPGDQLRKIFESKGIDPERPIINSCGTGVTAAVIDAALSEAGYGDESKRRLYDGSWTEWAQRVKPSDGLIIKEA</sequence>
<dbReference type="Proteomes" id="UP000566819">
    <property type="component" value="Unassembled WGS sequence"/>
</dbReference>
<keyword evidence="1" id="KW-0808">Transferase</keyword>
<dbReference type="InterPro" id="IPR001763">
    <property type="entry name" value="Rhodanese-like_dom"/>
</dbReference>
<evidence type="ECO:0000256" key="1">
    <source>
        <dbReference type="ARBA" id="ARBA00022679"/>
    </source>
</evidence>
<evidence type="ECO:0000256" key="4">
    <source>
        <dbReference type="SAM" id="Phobius"/>
    </source>
</evidence>
<feature type="region of interest" description="Disordered" evidence="3">
    <location>
        <begin position="734"/>
        <end position="755"/>
    </location>
</feature>
<dbReference type="SUPFAM" id="SSF52821">
    <property type="entry name" value="Rhodanese/Cell cycle control phosphatase"/>
    <property type="match status" value="2"/>
</dbReference>
<feature type="domain" description="Rhodanese" evidence="5">
    <location>
        <begin position="580"/>
        <end position="686"/>
    </location>
</feature>
<gene>
    <name evidence="6" type="ORF">G7Y89_g12492</name>
</gene>
<dbReference type="AlphaFoldDB" id="A0A8H4R9Z6"/>
<feature type="transmembrane region" description="Helical" evidence="4">
    <location>
        <begin position="55"/>
        <end position="77"/>
    </location>
</feature>
<feature type="region of interest" description="Disordered" evidence="3">
    <location>
        <begin position="1"/>
        <end position="46"/>
    </location>
</feature>
<feature type="compositionally biased region" description="Polar residues" evidence="3">
    <location>
        <begin position="7"/>
        <end position="24"/>
    </location>
</feature>
<protein>
    <recommendedName>
        <fullName evidence="5">Rhodanese domain-containing protein</fullName>
    </recommendedName>
</protein>
<keyword evidence="7" id="KW-1185">Reference proteome</keyword>
<dbReference type="GO" id="GO:0004792">
    <property type="term" value="F:thiosulfate-cyanide sulfurtransferase activity"/>
    <property type="evidence" value="ECO:0007669"/>
    <property type="project" value="TreeGrafter"/>
</dbReference>
<evidence type="ECO:0000313" key="6">
    <source>
        <dbReference type="EMBL" id="KAF4625673.1"/>
    </source>
</evidence>
<dbReference type="PANTHER" id="PTHR11364:SF27">
    <property type="entry name" value="SULFURTRANSFERASE"/>
    <property type="match status" value="1"/>
</dbReference>
<name>A0A8H4R9Z6_9HELO</name>
<dbReference type="FunFam" id="3.40.250.10:FF:000001">
    <property type="entry name" value="Sulfurtransferase"/>
    <property type="match status" value="1"/>
</dbReference>
<dbReference type="Gene3D" id="3.40.250.10">
    <property type="entry name" value="Rhodanese-like domain"/>
    <property type="match status" value="2"/>
</dbReference>
<dbReference type="GO" id="GO:0005739">
    <property type="term" value="C:mitochondrion"/>
    <property type="evidence" value="ECO:0007669"/>
    <property type="project" value="TreeGrafter"/>
</dbReference>